<dbReference type="InterPro" id="IPR046886">
    <property type="entry name" value="RsmE_MTase_dom"/>
</dbReference>
<dbReference type="RefSeq" id="WP_141624136.1">
    <property type="nucleotide sequence ID" value="NZ_CP041242.1"/>
</dbReference>
<comment type="catalytic activity">
    <reaction evidence="11 12">
        <text>uridine(1498) in 16S rRNA + S-adenosyl-L-methionine = N(3)-methyluridine(1498) in 16S rRNA + S-adenosyl-L-homocysteine + H(+)</text>
        <dbReference type="Rhea" id="RHEA:42920"/>
        <dbReference type="Rhea" id="RHEA-COMP:10283"/>
        <dbReference type="Rhea" id="RHEA-COMP:10284"/>
        <dbReference type="ChEBI" id="CHEBI:15378"/>
        <dbReference type="ChEBI" id="CHEBI:57856"/>
        <dbReference type="ChEBI" id="CHEBI:59789"/>
        <dbReference type="ChEBI" id="CHEBI:65315"/>
        <dbReference type="ChEBI" id="CHEBI:74502"/>
        <dbReference type="EC" id="2.1.1.193"/>
    </reaction>
</comment>
<dbReference type="NCBIfam" id="TIGR00046">
    <property type="entry name" value="RsmE family RNA methyltransferase"/>
    <property type="match status" value="1"/>
</dbReference>
<feature type="domain" description="Ribosomal RNA small subunit methyltransferase E PUA-like" evidence="14">
    <location>
        <begin position="27"/>
        <end position="66"/>
    </location>
</feature>
<evidence type="ECO:0000256" key="7">
    <source>
        <dbReference type="ARBA" id="ARBA00022603"/>
    </source>
</evidence>
<evidence type="ECO:0000256" key="3">
    <source>
        <dbReference type="ARBA" id="ARBA00012328"/>
    </source>
</evidence>
<comment type="function">
    <text evidence="10 12">Specifically methylates the N3 position of the uracil ring of uridine 1498 (m3U1498) in 16S rRNA. Acts on the fully assembled 30S ribosomal subunit.</text>
</comment>
<reference evidence="15 16" key="1">
    <citation type="submission" date="2019-06" db="EMBL/GenBank/DDBJ databases">
        <title>Lysobacter alkalisoli sp. nov. isolated from saline-alkali soil.</title>
        <authorList>
            <person name="Sun J.-Q."/>
            <person name="Xu L."/>
        </authorList>
    </citation>
    <scope>NUCLEOTIDE SEQUENCE [LARGE SCALE GENOMIC DNA]</scope>
    <source>
        <strain evidence="15 16">SJ-36</strain>
    </source>
</reference>
<evidence type="ECO:0000313" key="16">
    <source>
        <dbReference type="Proteomes" id="UP000317199"/>
    </source>
</evidence>
<dbReference type="CDD" id="cd18084">
    <property type="entry name" value="RsmE-like"/>
    <property type="match status" value="1"/>
</dbReference>
<evidence type="ECO:0000256" key="1">
    <source>
        <dbReference type="ARBA" id="ARBA00004496"/>
    </source>
</evidence>
<accession>A0A514BTS0</accession>
<evidence type="ECO:0000256" key="8">
    <source>
        <dbReference type="ARBA" id="ARBA00022679"/>
    </source>
</evidence>
<keyword evidence="6 12" id="KW-0698">rRNA processing</keyword>
<evidence type="ECO:0000256" key="2">
    <source>
        <dbReference type="ARBA" id="ARBA00005528"/>
    </source>
</evidence>
<dbReference type="InterPro" id="IPR006700">
    <property type="entry name" value="RsmE"/>
</dbReference>
<evidence type="ECO:0000256" key="4">
    <source>
        <dbReference type="ARBA" id="ARBA00013673"/>
    </source>
</evidence>
<dbReference type="EMBL" id="CP041242">
    <property type="protein sequence ID" value="QDH70804.1"/>
    <property type="molecule type" value="Genomic_DNA"/>
</dbReference>
<dbReference type="Pfam" id="PF20260">
    <property type="entry name" value="PUA_4"/>
    <property type="match status" value="1"/>
</dbReference>
<dbReference type="InterPro" id="IPR029028">
    <property type="entry name" value="Alpha/beta_knot_MTases"/>
</dbReference>
<dbReference type="PIRSF" id="PIRSF015601">
    <property type="entry name" value="MTase_slr0722"/>
    <property type="match status" value="1"/>
</dbReference>
<dbReference type="Gene3D" id="3.40.1280.10">
    <property type="match status" value="1"/>
</dbReference>
<evidence type="ECO:0000256" key="5">
    <source>
        <dbReference type="ARBA" id="ARBA00022490"/>
    </source>
</evidence>
<dbReference type="PANTHER" id="PTHR30027">
    <property type="entry name" value="RIBOSOMAL RNA SMALL SUBUNIT METHYLTRANSFERASE E"/>
    <property type="match status" value="1"/>
</dbReference>
<dbReference type="AlphaFoldDB" id="A0A514BTS0"/>
<evidence type="ECO:0000313" key="15">
    <source>
        <dbReference type="EMBL" id="QDH70804.1"/>
    </source>
</evidence>
<proteinExistence type="inferred from homology"/>
<dbReference type="GO" id="GO:0070042">
    <property type="term" value="F:rRNA (uridine-N3-)-methyltransferase activity"/>
    <property type="evidence" value="ECO:0007669"/>
    <property type="project" value="TreeGrafter"/>
</dbReference>
<dbReference type="PANTHER" id="PTHR30027:SF3">
    <property type="entry name" value="16S RRNA (URACIL(1498)-N(3))-METHYLTRANSFERASE"/>
    <property type="match status" value="1"/>
</dbReference>
<evidence type="ECO:0000256" key="10">
    <source>
        <dbReference type="ARBA" id="ARBA00025699"/>
    </source>
</evidence>
<gene>
    <name evidence="15" type="ORF">FKV23_12465</name>
</gene>
<dbReference type="GO" id="GO:0005737">
    <property type="term" value="C:cytoplasm"/>
    <property type="evidence" value="ECO:0007669"/>
    <property type="project" value="UniProtKB-SubCell"/>
</dbReference>
<feature type="domain" description="Ribosomal RNA small subunit methyltransferase E methyltransferase" evidence="13">
    <location>
        <begin position="74"/>
        <end position="238"/>
    </location>
</feature>
<dbReference type="GO" id="GO:0070475">
    <property type="term" value="P:rRNA base methylation"/>
    <property type="evidence" value="ECO:0007669"/>
    <property type="project" value="TreeGrafter"/>
</dbReference>
<keyword evidence="5 12" id="KW-0963">Cytoplasm</keyword>
<dbReference type="Gene3D" id="2.40.240.20">
    <property type="entry name" value="Hypothetical PUA domain-like, domain 1"/>
    <property type="match status" value="1"/>
</dbReference>
<dbReference type="SUPFAM" id="SSF88697">
    <property type="entry name" value="PUA domain-like"/>
    <property type="match status" value="1"/>
</dbReference>
<organism evidence="15 16">
    <name type="scientific">Marilutibacter alkalisoli</name>
    <dbReference type="NCBI Taxonomy" id="2591633"/>
    <lineage>
        <taxon>Bacteria</taxon>
        <taxon>Pseudomonadati</taxon>
        <taxon>Pseudomonadota</taxon>
        <taxon>Gammaproteobacteria</taxon>
        <taxon>Lysobacterales</taxon>
        <taxon>Lysobacteraceae</taxon>
        <taxon>Marilutibacter</taxon>
    </lineage>
</organism>
<dbReference type="InterPro" id="IPR015947">
    <property type="entry name" value="PUA-like_sf"/>
</dbReference>
<keyword evidence="8 12" id="KW-0808">Transferase</keyword>
<dbReference type="InterPro" id="IPR046887">
    <property type="entry name" value="RsmE_PUA-like"/>
</dbReference>
<comment type="subcellular location">
    <subcellularLocation>
        <location evidence="1 12">Cytoplasm</location>
    </subcellularLocation>
</comment>
<keyword evidence="9 12" id="KW-0949">S-adenosyl-L-methionine</keyword>
<evidence type="ECO:0000259" key="14">
    <source>
        <dbReference type="Pfam" id="PF20260"/>
    </source>
</evidence>
<dbReference type="Pfam" id="PF04452">
    <property type="entry name" value="Methyltrans_RNA"/>
    <property type="match status" value="1"/>
</dbReference>
<dbReference type="KEGG" id="lyj:FKV23_12465"/>
<evidence type="ECO:0000259" key="13">
    <source>
        <dbReference type="Pfam" id="PF04452"/>
    </source>
</evidence>
<dbReference type="EC" id="2.1.1.193" evidence="3 12"/>
<keyword evidence="16" id="KW-1185">Reference proteome</keyword>
<dbReference type="Proteomes" id="UP000317199">
    <property type="component" value="Chromosome"/>
</dbReference>
<dbReference type="NCBIfam" id="NF008692">
    <property type="entry name" value="PRK11713.1-5"/>
    <property type="match status" value="1"/>
</dbReference>
<comment type="similarity">
    <text evidence="2 12">Belongs to the RNA methyltransferase RsmE family.</text>
</comment>
<dbReference type="OrthoDB" id="9815641at2"/>
<protein>
    <recommendedName>
        <fullName evidence="4 12">Ribosomal RNA small subunit methyltransferase E</fullName>
        <ecNumber evidence="3 12">2.1.1.193</ecNumber>
    </recommendedName>
</protein>
<keyword evidence="7 12" id="KW-0489">Methyltransferase</keyword>
<evidence type="ECO:0000256" key="6">
    <source>
        <dbReference type="ARBA" id="ARBA00022552"/>
    </source>
</evidence>
<evidence type="ECO:0000256" key="9">
    <source>
        <dbReference type="ARBA" id="ARBA00022691"/>
    </source>
</evidence>
<name>A0A514BTS0_9GAMM</name>
<evidence type="ECO:0000256" key="12">
    <source>
        <dbReference type="PIRNR" id="PIRNR015601"/>
    </source>
</evidence>
<evidence type="ECO:0000256" key="11">
    <source>
        <dbReference type="ARBA" id="ARBA00047944"/>
    </source>
</evidence>
<dbReference type="SUPFAM" id="SSF75217">
    <property type="entry name" value="alpha/beta knot"/>
    <property type="match status" value="1"/>
</dbReference>
<sequence>MRLTRVHVDAPLIAGSELDLPEGPAAHLGRVLRLGIGDACVLFNGDGHDYAARITAAGKRELRVAVEQATRIENESPLAITLLQGVARGEKMDLILQKATELGVAAIVPLWSQRSEVKLDGARAEKRLVHWRNVVVSACEQSGRARVPTVAEPLALDRALAALPQGGLRLTLDPEGIHTFTTLDVDRHQPIHLAIGPEGGWSPRDLEQLQAEDFAGLKLGPRILRTETAGLAAIAALQARFGDFG</sequence>
<dbReference type="InterPro" id="IPR029026">
    <property type="entry name" value="tRNA_m1G_MTases_N"/>
</dbReference>